<sequence length="86" mass="8968">MTETTVSTTTPSTEPVEDDSPVVTVNWSKLGRIAKKSARYALPAAAGFAALCLVKALASSDDDTEETASTSSDDVVDAELVDDTDD</sequence>
<evidence type="ECO:0000313" key="2">
    <source>
        <dbReference type="EMBL" id="DAG00166.1"/>
    </source>
</evidence>
<feature type="region of interest" description="Disordered" evidence="1">
    <location>
        <begin position="60"/>
        <end position="86"/>
    </location>
</feature>
<feature type="compositionally biased region" description="Acidic residues" evidence="1">
    <location>
        <begin position="74"/>
        <end position="86"/>
    </location>
</feature>
<evidence type="ECO:0000256" key="1">
    <source>
        <dbReference type="SAM" id="MobiDB-lite"/>
    </source>
</evidence>
<proteinExistence type="predicted"/>
<reference evidence="2" key="1">
    <citation type="journal article" date="2021" name="Proc. Natl. Acad. Sci. U.S.A.">
        <title>A Catalog of Tens of Thousands of Viruses from Human Metagenomes Reveals Hidden Associations with Chronic Diseases.</title>
        <authorList>
            <person name="Tisza M.J."/>
            <person name="Buck C.B."/>
        </authorList>
    </citation>
    <scope>NUCLEOTIDE SEQUENCE</scope>
    <source>
        <strain evidence="2">CtTPJ4</strain>
    </source>
</reference>
<dbReference type="EMBL" id="BK016177">
    <property type="protein sequence ID" value="DAG00166.1"/>
    <property type="molecule type" value="Genomic_DNA"/>
</dbReference>
<accession>A0A8S5V0B1</accession>
<feature type="region of interest" description="Disordered" evidence="1">
    <location>
        <begin position="1"/>
        <end position="20"/>
    </location>
</feature>
<organism evidence="2">
    <name type="scientific">Siphoviridae sp. ctTPJ4</name>
    <dbReference type="NCBI Taxonomy" id="2825519"/>
    <lineage>
        <taxon>Viruses</taxon>
        <taxon>Duplodnaviria</taxon>
        <taxon>Heunggongvirae</taxon>
        <taxon>Uroviricota</taxon>
        <taxon>Caudoviricetes</taxon>
    </lineage>
</organism>
<protein>
    <submittedName>
        <fullName evidence="2">Uncharacterized protein</fullName>
    </submittedName>
</protein>
<name>A0A8S5V0B1_9CAUD</name>
<feature type="compositionally biased region" description="Low complexity" evidence="1">
    <location>
        <begin position="1"/>
        <end position="14"/>
    </location>
</feature>